<organism evidence="2 3">
    <name type="scientific">Actinomadura montaniterrae</name>
    <dbReference type="NCBI Taxonomy" id="1803903"/>
    <lineage>
        <taxon>Bacteria</taxon>
        <taxon>Bacillati</taxon>
        <taxon>Actinomycetota</taxon>
        <taxon>Actinomycetes</taxon>
        <taxon>Streptosporangiales</taxon>
        <taxon>Thermomonosporaceae</taxon>
        <taxon>Actinomadura</taxon>
    </lineage>
</organism>
<evidence type="ECO:0000256" key="1">
    <source>
        <dbReference type="SAM" id="MobiDB-lite"/>
    </source>
</evidence>
<evidence type="ECO:0000313" key="2">
    <source>
        <dbReference type="EMBL" id="KAB2389991.1"/>
    </source>
</evidence>
<keyword evidence="3" id="KW-1185">Reference proteome</keyword>
<accession>A0A6L3WAG6</accession>
<sequence>MGAGGRAGVQRETEAAVAALGAGLAEGLMAIHVLLAQDGPRIIEPGDGGNAPAVPWTPMSVRPAT</sequence>
<protein>
    <submittedName>
        <fullName evidence="2">Uncharacterized protein</fullName>
    </submittedName>
</protein>
<proteinExistence type="predicted"/>
<reference evidence="2 3" key="1">
    <citation type="submission" date="2019-09" db="EMBL/GenBank/DDBJ databases">
        <title>Actinomadura physcomitrii sp. nov., a novel actinomycete isolated from moss [Physcomitrium sphaericum (Ludw) Fuernr].</title>
        <authorList>
            <person name="Liu C."/>
            <person name="Zhuang X."/>
        </authorList>
    </citation>
    <scope>NUCLEOTIDE SEQUENCE [LARGE SCALE GENOMIC DNA]</scope>
    <source>
        <strain evidence="2 3">CYP1-1B</strain>
    </source>
</reference>
<feature type="region of interest" description="Disordered" evidence="1">
    <location>
        <begin position="46"/>
        <end position="65"/>
    </location>
</feature>
<gene>
    <name evidence="2" type="ORF">F9B16_01740</name>
</gene>
<dbReference type="Proteomes" id="UP000483004">
    <property type="component" value="Unassembled WGS sequence"/>
</dbReference>
<name>A0A6L3WAG6_9ACTN</name>
<dbReference type="EMBL" id="WBMR01000002">
    <property type="protein sequence ID" value="KAB2389991.1"/>
    <property type="molecule type" value="Genomic_DNA"/>
</dbReference>
<evidence type="ECO:0000313" key="3">
    <source>
        <dbReference type="Proteomes" id="UP000483004"/>
    </source>
</evidence>
<comment type="caution">
    <text evidence="2">The sequence shown here is derived from an EMBL/GenBank/DDBJ whole genome shotgun (WGS) entry which is preliminary data.</text>
</comment>
<dbReference type="AlphaFoldDB" id="A0A6L3WAG6"/>